<dbReference type="InterPro" id="IPR052520">
    <property type="entry name" value="ATL_DNA_repair"/>
</dbReference>
<dbReference type="PANTHER" id="PTHR42942:SF1">
    <property type="entry name" value="ALKYLTRANSFERASE-LIKE PROTEIN 1"/>
    <property type="match status" value="1"/>
</dbReference>
<proteinExistence type="predicted"/>
<keyword evidence="1" id="KW-0227">DNA damage</keyword>
<dbReference type="OrthoDB" id="9789813at2"/>
<dbReference type="InterPro" id="IPR036217">
    <property type="entry name" value="MethylDNA_cys_MeTrfase_DNAb"/>
</dbReference>
<dbReference type="Pfam" id="PF01035">
    <property type="entry name" value="DNA_binding_1"/>
    <property type="match status" value="1"/>
</dbReference>
<dbReference type="EMBL" id="JTJC03000007">
    <property type="protein sequence ID" value="NHC37136.1"/>
    <property type="molecule type" value="Genomic_DNA"/>
</dbReference>
<comment type="caution">
    <text evidence="3">The sequence shown here is derived from an EMBL/GenBank/DDBJ whole genome shotgun (WGS) entry which is preliminary data.</text>
</comment>
<dbReference type="GO" id="GO:0032259">
    <property type="term" value="P:methylation"/>
    <property type="evidence" value="ECO:0007669"/>
    <property type="project" value="UniProtKB-KW"/>
</dbReference>
<dbReference type="InterPro" id="IPR014048">
    <property type="entry name" value="MethylDNA_cys_MeTrfase_DNA-bd"/>
</dbReference>
<reference evidence="3 4" key="1">
    <citation type="journal article" date="2015" name="Genome Announc.">
        <title>Draft Genome Sequence of the Terrestrial Cyanobacterium Scytonema millei VB511283, Isolated from Eastern India.</title>
        <authorList>
            <person name="Sen D."/>
            <person name="Chandrababunaidu M.M."/>
            <person name="Singh D."/>
            <person name="Sanghi N."/>
            <person name="Ghorai A."/>
            <person name="Mishra G.P."/>
            <person name="Madduluri M."/>
            <person name="Adhikary S.P."/>
            <person name="Tripathy S."/>
        </authorList>
    </citation>
    <scope>NUCLEOTIDE SEQUENCE [LARGE SCALE GENOMIC DNA]</scope>
    <source>
        <strain evidence="3 4">VB511283</strain>
    </source>
</reference>
<sequence length="116" mass="13304">MSTYKTIYNIVRQIPRGKVATYGQIADLANLYGKARLVGYALYRVDKNSDIPWQRVINAKGEISYSPLRHGADHMQKSLLEQEGIKFNSDGKVNLREYLWHPATEIIQDTTDSIYL</sequence>
<dbReference type="CDD" id="cd06445">
    <property type="entry name" value="ATase"/>
    <property type="match status" value="1"/>
</dbReference>
<dbReference type="AlphaFoldDB" id="A0A9X5E892"/>
<feature type="domain" description="Methylated-DNA-[protein]-cysteine S-methyltransferase DNA binding" evidence="2">
    <location>
        <begin position="4"/>
        <end position="85"/>
    </location>
</feature>
<dbReference type="SUPFAM" id="SSF46767">
    <property type="entry name" value="Methylated DNA-protein cysteine methyltransferase, C-terminal domain"/>
    <property type="match status" value="1"/>
</dbReference>
<dbReference type="PANTHER" id="PTHR42942">
    <property type="entry name" value="6-O-METHYLGUANINE DNA METHYLTRANSFERASE"/>
    <property type="match status" value="1"/>
</dbReference>
<evidence type="ECO:0000313" key="4">
    <source>
        <dbReference type="Proteomes" id="UP000031532"/>
    </source>
</evidence>
<organism evidence="3 4">
    <name type="scientific">Scytonema millei VB511283</name>
    <dbReference type="NCBI Taxonomy" id="1245923"/>
    <lineage>
        <taxon>Bacteria</taxon>
        <taxon>Bacillati</taxon>
        <taxon>Cyanobacteriota</taxon>
        <taxon>Cyanophyceae</taxon>
        <taxon>Nostocales</taxon>
        <taxon>Scytonemataceae</taxon>
        <taxon>Scytonema</taxon>
    </lineage>
</organism>
<evidence type="ECO:0000256" key="1">
    <source>
        <dbReference type="ARBA" id="ARBA00022763"/>
    </source>
</evidence>
<dbReference type="Gene3D" id="1.10.10.10">
    <property type="entry name" value="Winged helix-like DNA-binding domain superfamily/Winged helix DNA-binding domain"/>
    <property type="match status" value="1"/>
</dbReference>
<keyword evidence="3" id="KW-0489">Methyltransferase</keyword>
<evidence type="ECO:0000259" key="2">
    <source>
        <dbReference type="Pfam" id="PF01035"/>
    </source>
</evidence>
<dbReference type="GO" id="GO:0006281">
    <property type="term" value="P:DNA repair"/>
    <property type="evidence" value="ECO:0007669"/>
    <property type="project" value="InterPro"/>
</dbReference>
<gene>
    <name evidence="3" type="ORF">QH73_0021285</name>
</gene>
<protein>
    <submittedName>
        <fullName evidence="3">Methyltransferase</fullName>
    </submittedName>
</protein>
<accession>A0A9X5E892</accession>
<dbReference type="GO" id="GO:0008168">
    <property type="term" value="F:methyltransferase activity"/>
    <property type="evidence" value="ECO:0007669"/>
    <property type="project" value="UniProtKB-KW"/>
</dbReference>
<keyword evidence="4" id="KW-1185">Reference proteome</keyword>
<dbReference type="Proteomes" id="UP000031532">
    <property type="component" value="Unassembled WGS sequence"/>
</dbReference>
<evidence type="ECO:0000313" key="3">
    <source>
        <dbReference type="EMBL" id="NHC37136.1"/>
    </source>
</evidence>
<dbReference type="RefSeq" id="WP_052290130.1">
    <property type="nucleotide sequence ID" value="NZ_JTJC03000007.1"/>
</dbReference>
<dbReference type="InterPro" id="IPR036388">
    <property type="entry name" value="WH-like_DNA-bd_sf"/>
</dbReference>
<keyword evidence="3" id="KW-0808">Transferase</keyword>
<name>A0A9X5E892_9CYAN</name>